<dbReference type="Pfam" id="PF13517">
    <property type="entry name" value="FG-GAP_3"/>
    <property type="match status" value="2"/>
</dbReference>
<dbReference type="SUPFAM" id="SSF69318">
    <property type="entry name" value="Integrin alpha N-terminal domain"/>
    <property type="match status" value="2"/>
</dbReference>
<dbReference type="SUPFAM" id="SSF49899">
    <property type="entry name" value="Concanavalin A-like lectins/glucanases"/>
    <property type="match status" value="2"/>
</dbReference>
<dbReference type="InterPro" id="IPR013783">
    <property type="entry name" value="Ig-like_fold"/>
</dbReference>
<evidence type="ECO:0000259" key="2">
    <source>
        <dbReference type="PROSITE" id="PS50853"/>
    </source>
</evidence>
<name>A0A1X7IL29_9BACT</name>
<dbReference type="STRING" id="1028.SAMN05661096_00738"/>
<dbReference type="CDD" id="cd00063">
    <property type="entry name" value="FN3"/>
    <property type="match status" value="3"/>
</dbReference>
<sequence>MKIKLIISILVILAVGFDTFAQEEGLVAHYPIIRDISDFVGNNTPSNYITNSDPIQPFRQDRFGRISAYFIDEIEGNFVEVNTNAVFDLKDGKTIAAWIRPVGLGTASIYEPVISRDWTAGMGNYSIELEYNTTDETYHPVIYVNGKYFKSDAQLKPLDWHHLAYTFSLSSGIIFYLNGEIVDDFSIEPEDLSGSSIYPLRIGADHTIGDIYTGMVDDIRFYDRELSATEIQALAPVEPETIEFNAAGLGNALNFDGDNDYVKINPDLSNQLNGDFTLELWVKPNIPGVERTILDFSFLSAEVFRLTTRKFTMLQIYNVEEDLVRETVNFPTLDNDWSHLTIRLETAKQKLSVFVNGTEVANNYTDGERTVVENPGDPEITTANQPWTLRPELNFGNQYEKFYLGRNSRNENHFNGQLDELRLWNYSRNLIDIENEFYNSVNPDSEGLVTYFTFNQGDGGRDNSAVEGLNELSSGEKQELMNFALNGPTSNFVNSSAISFSIFNVVEISQNVVVGGQEVTAYIPDLDPFRFTRPFVNDIPAEIVERKNNSITFVIPPESEIGPGLVKFATISSESRALKLTVIEKDKGGNFSYEARRLEAGLQLANDIAFIDFNQDGLRDIIALGRNELKVYYQNVDKSFKAGEVVTESGGSAVDGGNSLCVADYDADGLEDIAIATATGPKMLLTQGSNQKFYQENLSTAGYSTSNEAQIGAADIDLDGYTDLVISYVGDPQGGDGAIAYYTSVRGSFFGQYLEPKIIRQQLGIISFDFGDINNDGFLDLVVGSQAESYQGYEYLHNGVDGFEFNKAYSTETRRPESTIISDFDNDGDNDIFFSNRLGQAFWIENENGITNNSASITFGSVGFEALSVDYDGDGDEDLIRSEIDGIYIYEQDGIAQKTFTRRLLADFYIAPRNILAEDFDADGDLDFAVAYEEGVVEIYYHIFSDADFENFQVRDSVSSALIDRDNHTINITVKNNTILTNIVPTFEISEKATITLNGVEQISKQNEVNFTEPLIYNITAEDGTQQEWTARLNPLPEVTEITEVDDFTQTAAEIEWSESSYADYYILEITEGVGGEDTLPRVEVTETEYIASLSAGMNYSVRVKAVNAFGESERYSEKVDFMTIPPNPVLIDSIASTSTTAVIKWLENRGTENYILDVASDSTFSEFASGFDGRSLNTLSETVFGLTPGTKYWVRLSATNTGTVEEGASGFSEILTFVTSLDAAPLAKNATAISSASFTANWDLVSGQDIEYVVEVADDIDFANIVKTETANAASSIEISDLEEGTSQWYRVYAVNANGRSPFSNIIFVGRPLQLSELSVTSEKSRANTEPVPLSFTVRGGQDPYDVIFRYRGVLSTEWEEDSVELAGDVYQYNIENSQFDDIGIEFELVVNDGFNTLRSPKSFIYWNDAESELPSLDLVNEWQIFSIPYQLSDNLIETIFDEMGPFEYSSQWRLVRFDGERYLDAGAGINRIELGGSYWFNTTEDVSIQIENATVNTANTFTLSLNQGWNQVGNPYNVPISWNKVRLSNGIASSVEQVNLYNRQSRQFVEGDIIEAFSGGFIWSDIALEVEISLREDNAASRQINQEVAIGKDIDSDNWLFELMMTSSSGDTLSAPVGIGIHPQAESGKDEFDKMRLPRFIEYTDMATVHPEYFYPYFSRDIKRNESEGSWLFTLSSNHRKELVTLRWSNEHLQGAVRQLWLIDEETGALVNLADEESYEVMLSDAYKISLHYTENRNVKPLPFTIQMGNPYPNPSMGLSTISVLLPKADTSYELLLELFDLNGKKVSTLAQGRFESGSYAFETDFSTLDQSSSAVFFYKLSVNSEIMVKRVILNR</sequence>
<dbReference type="NCBIfam" id="TIGR04183">
    <property type="entry name" value="Por_Secre_tail"/>
    <property type="match status" value="1"/>
</dbReference>
<dbReference type="SUPFAM" id="SSF49265">
    <property type="entry name" value="Fibronectin type III"/>
    <property type="match status" value="2"/>
</dbReference>
<evidence type="ECO:0000313" key="4">
    <source>
        <dbReference type="Proteomes" id="UP000193804"/>
    </source>
</evidence>
<dbReference type="RefSeq" id="WP_085515720.1">
    <property type="nucleotide sequence ID" value="NZ_FXAW01000001.1"/>
</dbReference>
<organism evidence="3 4">
    <name type="scientific">Marivirga sericea</name>
    <dbReference type="NCBI Taxonomy" id="1028"/>
    <lineage>
        <taxon>Bacteria</taxon>
        <taxon>Pseudomonadati</taxon>
        <taxon>Bacteroidota</taxon>
        <taxon>Cytophagia</taxon>
        <taxon>Cytophagales</taxon>
        <taxon>Marivirgaceae</taxon>
        <taxon>Marivirga</taxon>
    </lineage>
</organism>
<dbReference type="Gene3D" id="2.60.40.2340">
    <property type="match status" value="1"/>
</dbReference>
<dbReference type="Pfam" id="PF13385">
    <property type="entry name" value="Laminin_G_3"/>
    <property type="match status" value="2"/>
</dbReference>
<dbReference type="InterPro" id="IPR028994">
    <property type="entry name" value="Integrin_alpha_N"/>
</dbReference>
<dbReference type="OrthoDB" id="9803616at2"/>
<dbReference type="Gene3D" id="2.130.10.130">
    <property type="entry name" value="Integrin alpha, N-terminal"/>
    <property type="match status" value="2"/>
</dbReference>
<reference evidence="4" key="1">
    <citation type="submission" date="2017-04" db="EMBL/GenBank/DDBJ databases">
        <authorList>
            <person name="Varghese N."/>
            <person name="Submissions S."/>
        </authorList>
    </citation>
    <scope>NUCLEOTIDE SEQUENCE [LARGE SCALE GENOMIC DNA]</scope>
    <source>
        <strain evidence="4">DSM 4125</strain>
    </source>
</reference>
<feature type="domain" description="Fibronectin type-III" evidence="2">
    <location>
        <begin position="1126"/>
        <end position="1223"/>
    </location>
</feature>
<dbReference type="InterPro" id="IPR036116">
    <property type="entry name" value="FN3_sf"/>
</dbReference>
<proteinExistence type="predicted"/>
<dbReference type="PROSITE" id="PS50853">
    <property type="entry name" value="FN3"/>
    <property type="match status" value="2"/>
</dbReference>
<gene>
    <name evidence="3" type="ORF">SAMN05661096_00738</name>
</gene>
<dbReference type="GO" id="GO:0004553">
    <property type="term" value="F:hydrolase activity, hydrolyzing O-glycosyl compounds"/>
    <property type="evidence" value="ECO:0007669"/>
    <property type="project" value="UniProtKB-ARBA"/>
</dbReference>
<dbReference type="EMBL" id="FXAW01000001">
    <property type="protein sequence ID" value="SMG15207.1"/>
    <property type="molecule type" value="Genomic_DNA"/>
</dbReference>
<dbReference type="PANTHER" id="PTHR44103">
    <property type="entry name" value="PROPROTEIN CONVERTASE P"/>
    <property type="match status" value="1"/>
</dbReference>
<accession>A0A1X7IL29</accession>
<evidence type="ECO:0000313" key="3">
    <source>
        <dbReference type="EMBL" id="SMG15207.1"/>
    </source>
</evidence>
<evidence type="ECO:0000256" key="1">
    <source>
        <dbReference type="ARBA" id="ARBA00022729"/>
    </source>
</evidence>
<protein>
    <submittedName>
        <fullName evidence="3">Repeat domain-containing protein</fullName>
    </submittedName>
</protein>
<dbReference type="SMART" id="SM00060">
    <property type="entry name" value="FN3"/>
    <property type="match status" value="3"/>
</dbReference>
<dbReference type="InterPro" id="IPR013517">
    <property type="entry name" value="FG-GAP"/>
</dbReference>
<keyword evidence="1" id="KW-0732">Signal</keyword>
<feature type="domain" description="Fibronectin type-III" evidence="2">
    <location>
        <begin position="1225"/>
        <end position="1316"/>
    </location>
</feature>
<dbReference type="InterPro" id="IPR003961">
    <property type="entry name" value="FN3_dom"/>
</dbReference>
<dbReference type="InterPro" id="IPR026444">
    <property type="entry name" value="Secre_tail"/>
</dbReference>
<dbReference type="InterPro" id="IPR013320">
    <property type="entry name" value="ConA-like_dom_sf"/>
</dbReference>
<dbReference type="GO" id="GO:0005975">
    <property type="term" value="P:carbohydrate metabolic process"/>
    <property type="evidence" value="ECO:0007669"/>
    <property type="project" value="UniProtKB-ARBA"/>
</dbReference>
<dbReference type="Gene3D" id="2.60.120.200">
    <property type="match status" value="2"/>
</dbReference>
<dbReference type="PANTHER" id="PTHR44103:SF1">
    <property type="entry name" value="PROPROTEIN CONVERTASE P"/>
    <property type="match status" value="1"/>
</dbReference>
<keyword evidence="4" id="KW-1185">Reference proteome</keyword>
<dbReference type="Pfam" id="PF00041">
    <property type="entry name" value="fn3"/>
    <property type="match status" value="1"/>
</dbReference>
<dbReference type="Proteomes" id="UP000193804">
    <property type="component" value="Unassembled WGS sequence"/>
</dbReference>
<dbReference type="Gene3D" id="2.60.40.10">
    <property type="entry name" value="Immunoglobulins"/>
    <property type="match status" value="3"/>
</dbReference>